<reference evidence="1 2" key="1">
    <citation type="submission" date="2014-04" db="EMBL/GenBank/DDBJ databases">
        <authorList>
            <consortium name="International Citrus Genome Consortium"/>
            <person name="Gmitter F."/>
            <person name="Chen C."/>
            <person name="Farmerie W."/>
            <person name="Harkins T."/>
            <person name="Desany B."/>
            <person name="Mohiuddin M."/>
            <person name="Kodira C."/>
            <person name="Borodovsky M."/>
            <person name="Lomsadze A."/>
            <person name="Burns P."/>
            <person name="Jenkins J."/>
            <person name="Prochnik S."/>
            <person name="Shu S."/>
            <person name="Chapman J."/>
            <person name="Pitluck S."/>
            <person name="Schmutz J."/>
            <person name="Rokhsar D."/>
        </authorList>
    </citation>
    <scope>NUCLEOTIDE SEQUENCE</scope>
</reference>
<dbReference type="Gene3D" id="2.40.70.10">
    <property type="entry name" value="Acid Proteases"/>
    <property type="match status" value="1"/>
</dbReference>
<keyword evidence="2" id="KW-1185">Reference proteome</keyword>
<dbReference type="Proteomes" id="UP000027120">
    <property type="component" value="Unassembled WGS sequence"/>
</dbReference>
<dbReference type="CDD" id="cd00303">
    <property type="entry name" value="retropepsin_like"/>
    <property type="match status" value="1"/>
</dbReference>
<dbReference type="InterPro" id="IPR021109">
    <property type="entry name" value="Peptidase_aspartic_dom_sf"/>
</dbReference>
<organism evidence="1 2">
    <name type="scientific">Citrus sinensis</name>
    <name type="common">Sweet orange</name>
    <name type="synonym">Citrus aurantium var. sinensis</name>
    <dbReference type="NCBI Taxonomy" id="2711"/>
    <lineage>
        <taxon>Eukaryota</taxon>
        <taxon>Viridiplantae</taxon>
        <taxon>Streptophyta</taxon>
        <taxon>Embryophyta</taxon>
        <taxon>Tracheophyta</taxon>
        <taxon>Spermatophyta</taxon>
        <taxon>Magnoliopsida</taxon>
        <taxon>eudicotyledons</taxon>
        <taxon>Gunneridae</taxon>
        <taxon>Pentapetalae</taxon>
        <taxon>rosids</taxon>
        <taxon>malvids</taxon>
        <taxon>Sapindales</taxon>
        <taxon>Rutaceae</taxon>
        <taxon>Aurantioideae</taxon>
        <taxon>Citrus</taxon>
    </lineage>
</organism>
<dbReference type="AlphaFoldDB" id="A0A067DMH8"/>
<evidence type="ECO:0000313" key="2">
    <source>
        <dbReference type="Proteomes" id="UP000027120"/>
    </source>
</evidence>
<protein>
    <submittedName>
        <fullName evidence="1">Uncharacterized protein</fullName>
    </submittedName>
</protein>
<name>A0A067DMH8_CITSI</name>
<proteinExistence type="predicted"/>
<sequence length="90" mass="10218">MIRVIGRLVHKVVTVLIDSRRTHNFVRQELAVKLNVMVASGERFSSLGTCLQTLIKLQGVPLIVDFYLLPFEGYDVVLDTQWLSTFGLIE</sequence>
<accession>A0A067DMH8</accession>
<evidence type="ECO:0000313" key="1">
    <source>
        <dbReference type="EMBL" id="KDO40192.1"/>
    </source>
</evidence>
<dbReference type="EMBL" id="KK786086">
    <property type="protein sequence ID" value="KDO40192.1"/>
    <property type="molecule type" value="Genomic_DNA"/>
</dbReference>
<dbReference type="SMR" id="A0A067DMH8"/>
<dbReference type="Pfam" id="PF08284">
    <property type="entry name" value="RVP_2"/>
    <property type="match status" value="1"/>
</dbReference>
<gene>
    <name evidence="1" type="ORF">CISIN_1g045784mg</name>
</gene>